<reference evidence="4" key="1">
    <citation type="submission" date="2021-02" db="EMBL/GenBank/DDBJ databases">
        <authorList>
            <person name="Dougan E. K."/>
            <person name="Rhodes N."/>
            <person name="Thang M."/>
            <person name="Chan C."/>
        </authorList>
    </citation>
    <scope>NUCLEOTIDE SEQUENCE</scope>
</reference>
<organism evidence="4 5">
    <name type="scientific">Symbiodinium pilosum</name>
    <name type="common">Dinoflagellate</name>
    <dbReference type="NCBI Taxonomy" id="2952"/>
    <lineage>
        <taxon>Eukaryota</taxon>
        <taxon>Sar</taxon>
        <taxon>Alveolata</taxon>
        <taxon>Dinophyceae</taxon>
        <taxon>Suessiales</taxon>
        <taxon>Symbiodiniaceae</taxon>
        <taxon>Symbiodinium</taxon>
    </lineage>
</organism>
<dbReference type="Proteomes" id="UP000649617">
    <property type="component" value="Unassembled WGS sequence"/>
</dbReference>
<keyword evidence="1" id="KW-0880">Kelch repeat</keyword>
<evidence type="ECO:0000256" key="1">
    <source>
        <dbReference type="ARBA" id="ARBA00022441"/>
    </source>
</evidence>
<sequence length="1103" mass="123267">MTASAFRGWSQTQKLEATVNDLLLEMSVLKSYLVETGVLQQQQFLARLHNKRFEATSQAYPLGGRRAGAAQALQTPELATAIIHAAGPLAGQQLIATSRANCKCGDPVLKHVERISPLRIYVCGGFDGSQSIKHAEYMDVQAHLWRTLPPLAVARSRAAAAVVLGSLYIVGGQDGTNFFPHVERLDVRSNAWELLPKMQAARASATAAAVHGQLLVCAGFDDIHFMRSAERFDPTENRWHPLPAMMCRREGAAAVQLRGRLFLCGGFCGQNYLNKVEFFDSTRMQWRHAPPLHEGRRSAAATSVNGKVIICGGHQGARVLRSVECLDWNEGSWRRLAPMAIKRRNAAIAAVSGMVYVFGGSDKAQCLKQAEVLDPGSGQWQPLPDMSCGREGAALAVAAGRMYVLGGQGDQASHQSVECWDPGRDAWVVLEEGGIYASLSMHDQPLLGQFRGMQASRQFNMKQWFQSMGVDSLVCSAMLEHLLECRAGVIKHGKLREDLADPMLRHIRRRKVDNMRELKYFLADKGLSKEDSEAAQENAQGVKLLNSGLYDEAVRRFKQALMHEPTSVQILNNIGLVYAKCQDYTGAYEWYEKAHRQDPKDVETLFSLAWVERKRQKYQHARELFMQVLELEPNHSKALWLLGDILKTSKDYTGAIQHLETLVRIQPGGPDGHISLAQCYESTKQYSKAVQIYKNILKSLCPGRVDVHFALGRAYFLMKQYRQAVIEFDRVPDGDSRAVEARSYGAKACRELEDHERAISLAESAAQCHPHPEVMHFLGEEYARVGEPQKAAQCFTRGLELEPNHLPSLMELGQLAYRQANWHEAEHLFTRICELDRTDLDAIRWLALVKYKLRKDESCRQCCEGLLRFEPLHMDAWYLLAELQLQAGAADERWLTSLRLPSNVSLADVCQSIARGYLVRKQVAEANAWLKQAHSSQWDHARLLSSPLSSGTKTLARRHGIERGCLIAALFYCCSPGSLKSYKLTALQYLYMNIYEPLIEKQMRVDLAADHDGGRVLPNHPSQAQQLLAQKGASVNPQERGKLELRVDTHFTQDSLDSRFLVSIPCNMACKQGCHGRAGSKAGRHVMHSFEADGPPSPSEPRC</sequence>
<feature type="repeat" description="TPR" evidence="3">
    <location>
        <begin position="568"/>
        <end position="601"/>
    </location>
</feature>
<dbReference type="SUPFAM" id="SSF117281">
    <property type="entry name" value="Kelch motif"/>
    <property type="match status" value="1"/>
</dbReference>
<dbReference type="InterPro" id="IPR011990">
    <property type="entry name" value="TPR-like_helical_dom_sf"/>
</dbReference>
<dbReference type="SMART" id="SM00028">
    <property type="entry name" value="TPR"/>
    <property type="match status" value="8"/>
</dbReference>
<accession>A0A812NLU2</accession>
<dbReference type="SMART" id="SM00612">
    <property type="entry name" value="Kelch"/>
    <property type="match status" value="7"/>
</dbReference>
<dbReference type="Pfam" id="PF13432">
    <property type="entry name" value="TPR_16"/>
    <property type="match status" value="1"/>
</dbReference>
<dbReference type="Pfam" id="PF13424">
    <property type="entry name" value="TPR_12"/>
    <property type="match status" value="1"/>
</dbReference>
<dbReference type="SUPFAM" id="SSF48452">
    <property type="entry name" value="TPR-like"/>
    <property type="match status" value="1"/>
</dbReference>
<dbReference type="PANTHER" id="PTHR46344:SF27">
    <property type="entry name" value="KELCH REPEAT SUPERFAMILY PROTEIN"/>
    <property type="match status" value="1"/>
</dbReference>
<dbReference type="Pfam" id="PF01344">
    <property type="entry name" value="Kelch_1"/>
    <property type="match status" value="3"/>
</dbReference>
<evidence type="ECO:0000256" key="2">
    <source>
        <dbReference type="ARBA" id="ARBA00022737"/>
    </source>
</evidence>
<dbReference type="OrthoDB" id="308728at2759"/>
<keyword evidence="5" id="KW-1185">Reference proteome</keyword>
<dbReference type="SUPFAM" id="SSF81901">
    <property type="entry name" value="HCP-like"/>
    <property type="match status" value="1"/>
</dbReference>
<dbReference type="AlphaFoldDB" id="A0A812NLU2"/>
<dbReference type="Gene3D" id="2.120.10.80">
    <property type="entry name" value="Kelch-type beta propeller"/>
    <property type="match status" value="2"/>
</dbReference>
<dbReference type="Pfam" id="PF14559">
    <property type="entry name" value="TPR_19"/>
    <property type="match status" value="1"/>
</dbReference>
<protein>
    <submittedName>
        <fullName evidence="4">Klhl10 protein</fullName>
    </submittedName>
</protein>
<dbReference type="PANTHER" id="PTHR46344">
    <property type="entry name" value="OS02G0202900 PROTEIN"/>
    <property type="match status" value="1"/>
</dbReference>
<keyword evidence="3" id="KW-0802">TPR repeat</keyword>
<dbReference type="PROSITE" id="PS50005">
    <property type="entry name" value="TPR"/>
    <property type="match status" value="3"/>
</dbReference>
<evidence type="ECO:0000313" key="4">
    <source>
        <dbReference type="EMBL" id="CAE7303929.1"/>
    </source>
</evidence>
<dbReference type="SUPFAM" id="SSF63829">
    <property type="entry name" value="Calcium-dependent phosphotriesterase"/>
    <property type="match status" value="1"/>
</dbReference>
<evidence type="ECO:0000313" key="5">
    <source>
        <dbReference type="Proteomes" id="UP000649617"/>
    </source>
</evidence>
<dbReference type="Pfam" id="PF24681">
    <property type="entry name" value="Kelch_KLHDC2_KLHL20_DRC7"/>
    <property type="match status" value="1"/>
</dbReference>
<dbReference type="EMBL" id="CAJNIZ010010646">
    <property type="protein sequence ID" value="CAE7303929.1"/>
    <property type="molecule type" value="Genomic_DNA"/>
</dbReference>
<name>A0A812NLU2_SYMPI</name>
<dbReference type="Gene3D" id="1.25.40.10">
    <property type="entry name" value="Tetratricopeptide repeat domain"/>
    <property type="match status" value="2"/>
</dbReference>
<proteinExistence type="predicted"/>
<dbReference type="InterPro" id="IPR019734">
    <property type="entry name" value="TPR_rpt"/>
</dbReference>
<keyword evidence="2" id="KW-0677">Repeat</keyword>
<feature type="repeat" description="TPR" evidence="3">
    <location>
        <begin position="602"/>
        <end position="635"/>
    </location>
</feature>
<comment type="caution">
    <text evidence="4">The sequence shown here is derived from an EMBL/GenBank/DDBJ whole genome shotgun (WGS) entry which is preliminary data.</text>
</comment>
<gene>
    <name evidence="4" type="primary">Klhl10</name>
    <name evidence="4" type="ORF">SPIL2461_LOCUS6863</name>
</gene>
<evidence type="ECO:0000256" key="3">
    <source>
        <dbReference type="PROSITE-ProRule" id="PRU00339"/>
    </source>
</evidence>
<feature type="repeat" description="TPR" evidence="3">
    <location>
        <begin position="772"/>
        <end position="805"/>
    </location>
</feature>
<dbReference type="InterPro" id="IPR006652">
    <property type="entry name" value="Kelch_1"/>
</dbReference>
<dbReference type="InterPro" id="IPR015915">
    <property type="entry name" value="Kelch-typ_b-propeller"/>
</dbReference>